<comment type="similarity">
    <text evidence="10">Belongs to the PlsY family.</text>
</comment>
<dbReference type="HAMAP" id="MF_01043">
    <property type="entry name" value="PlsY"/>
    <property type="match status" value="1"/>
</dbReference>
<protein>
    <recommendedName>
        <fullName evidence="10">Glycerol-3-phosphate acyltransferase</fullName>
    </recommendedName>
    <alternativeName>
        <fullName evidence="10">Acyl-PO4 G3P acyltransferase</fullName>
    </alternativeName>
    <alternativeName>
        <fullName evidence="10">Acyl-phosphate--glycerol-3-phosphate acyltransferase</fullName>
    </alternativeName>
    <alternativeName>
        <fullName evidence="10">G3P acyltransferase</fullName>
        <shortName evidence="10">GPAT</shortName>
        <ecNumber evidence="10">2.3.1.275</ecNumber>
    </alternativeName>
    <alternativeName>
        <fullName evidence="10">Lysophosphatidic acid synthase</fullName>
        <shortName evidence="10">LPA synthase</shortName>
    </alternativeName>
</protein>
<comment type="catalytic activity">
    <reaction evidence="10">
        <text>an acyl phosphate + sn-glycerol 3-phosphate = a 1-acyl-sn-glycero-3-phosphate + phosphate</text>
        <dbReference type="Rhea" id="RHEA:34075"/>
        <dbReference type="ChEBI" id="CHEBI:43474"/>
        <dbReference type="ChEBI" id="CHEBI:57597"/>
        <dbReference type="ChEBI" id="CHEBI:57970"/>
        <dbReference type="ChEBI" id="CHEBI:59918"/>
        <dbReference type="EC" id="2.3.1.275"/>
    </reaction>
</comment>
<comment type="function">
    <text evidence="10">Catalyzes the transfer of an acyl group from acyl-phosphate (acyl-PO(4)) to glycerol-3-phosphate (G3P) to form lysophosphatidic acid (LPA). This enzyme utilizes acyl-phosphate as fatty acyl donor, but not acyl-CoA or acyl-ACP.</text>
</comment>
<evidence type="ECO:0000256" key="2">
    <source>
        <dbReference type="ARBA" id="ARBA00022516"/>
    </source>
</evidence>
<keyword evidence="3 10" id="KW-0808">Transferase</keyword>
<feature type="transmembrane region" description="Helical" evidence="10">
    <location>
        <begin position="219"/>
        <end position="238"/>
    </location>
</feature>
<dbReference type="SUPFAM" id="SSF50969">
    <property type="entry name" value="YVTN repeat-like/Quinoprotein amine dehydrogenase"/>
    <property type="match status" value="1"/>
</dbReference>
<evidence type="ECO:0000256" key="9">
    <source>
        <dbReference type="ARBA" id="ARBA00023264"/>
    </source>
</evidence>
<dbReference type="RefSeq" id="WP_406695309.1">
    <property type="nucleotide sequence ID" value="NZ_CP155447.1"/>
</dbReference>
<dbReference type="EC" id="2.3.1.275" evidence="10"/>
<dbReference type="NCBIfam" id="TIGR00023">
    <property type="entry name" value="glycerol-3-phosphate 1-O-acyltransferase PlsY"/>
    <property type="match status" value="1"/>
</dbReference>
<keyword evidence="5 10" id="KW-1133">Transmembrane helix</keyword>
<comment type="pathway">
    <text evidence="10">Lipid metabolism; phospholipid metabolism.</text>
</comment>
<comment type="subunit">
    <text evidence="10">Probably interacts with PlsX.</text>
</comment>
<feature type="transmembrane region" description="Helical" evidence="10">
    <location>
        <begin position="51"/>
        <end position="70"/>
    </location>
</feature>
<dbReference type="GO" id="GO:0043772">
    <property type="term" value="F:acyl-phosphate glycerol-3-phosphate acyltransferase activity"/>
    <property type="evidence" value="ECO:0007669"/>
    <property type="project" value="UniProtKB-UniRule"/>
</dbReference>
<keyword evidence="11" id="KW-0012">Acyltransferase</keyword>
<reference evidence="11" key="1">
    <citation type="submission" date="2024-05" db="EMBL/GenBank/DDBJ databases">
        <title>Planctomycetes of the genus Singulisphaera possess chitinolytic capabilities.</title>
        <authorList>
            <person name="Ivanova A."/>
        </authorList>
    </citation>
    <scope>NUCLEOTIDE SEQUENCE</scope>
    <source>
        <strain evidence="11">Ch08T</strain>
    </source>
</reference>
<feature type="transmembrane region" description="Helical" evidence="10">
    <location>
        <begin position="175"/>
        <end position="191"/>
    </location>
</feature>
<dbReference type="AlphaFoldDB" id="A0AAU7CC88"/>
<keyword evidence="6 10" id="KW-0443">Lipid metabolism</keyword>
<gene>
    <name evidence="10 11" type="primary">plsY</name>
    <name evidence="11" type="ORF">V5E97_30205</name>
</gene>
<keyword evidence="8 10" id="KW-0594">Phospholipid biosynthesis</keyword>
<accession>A0AAU7CC88</accession>
<feature type="transmembrane region" description="Helical" evidence="10">
    <location>
        <begin position="120"/>
        <end position="144"/>
    </location>
</feature>
<comment type="subcellular location">
    <subcellularLocation>
        <location evidence="10">Cell membrane</location>
        <topology evidence="10">Multi-pass membrane protein</topology>
    </subcellularLocation>
</comment>
<feature type="transmembrane region" description="Helical" evidence="10">
    <location>
        <begin position="90"/>
        <end position="108"/>
    </location>
</feature>
<feature type="transmembrane region" description="Helical" evidence="10">
    <location>
        <begin position="6"/>
        <end position="30"/>
    </location>
</feature>
<evidence type="ECO:0000256" key="7">
    <source>
        <dbReference type="ARBA" id="ARBA00023136"/>
    </source>
</evidence>
<evidence type="ECO:0000313" key="11">
    <source>
        <dbReference type="EMBL" id="XBH02567.1"/>
    </source>
</evidence>
<keyword evidence="1 10" id="KW-1003">Cell membrane</keyword>
<dbReference type="InterPro" id="IPR003811">
    <property type="entry name" value="G3P_acylTferase_PlsY"/>
</dbReference>
<evidence type="ECO:0000256" key="3">
    <source>
        <dbReference type="ARBA" id="ARBA00022679"/>
    </source>
</evidence>
<dbReference type="GO" id="GO:0008654">
    <property type="term" value="P:phospholipid biosynthetic process"/>
    <property type="evidence" value="ECO:0007669"/>
    <property type="project" value="UniProtKB-UniRule"/>
</dbReference>
<evidence type="ECO:0000256" key="10">
    <source>
        <dbReference type="HAMAP-Rule" id="MF_01043"/>
    </source>
</evidence>
<dbReference type="Pfam" id="PF02660">
    <property type="entry name" value="G3P_acyltransf"/>
    <property type="match status" value="1"/>
</dbReference>
<dbReference type="EMBL" id="CP155447">
    <property type="protein sequence ID" value="XBH02567.1"/>
    <property type="molecule type" value="Genomic_DNA"/>
</dbReference>
<dbReference type="Gene3D" id="2.130.10.10">
    <property type="entry name" value="YVTN repeat-like/Quinoprotein amine dehydrogenase"/>
    <property type="match status" value="1"/>
</dbReference>
<evidence type="ECO:0000256" key="4">
    <source>
        <dbReference type="ARBA" id="ARBA00022692"/>
    </source>
</evidence>
<evidence type="ECO:0000256" key="8">
    <source>
        <dbReference type="ARBA" id="ARBA00023209"/>
    </source>
</evidence>
<evidence type="ECO:0000256" key="1">
    <source>
        <dbReference type="ARBA" id="ARBA00022475"/>
    </source>
</evidence>
<proteinExistence type="inferred from homology"/>
<dbReference type="SMART" id="SM01207">
    <property type="entry name" value="G3P_acyltransf"/>
    <property type="match status" value="1"/>
</dbReference>
<sequence>MNSTTLALLMIPVAYLIGAIPFGYLTALWARGVDIRTVGSGNIGATNVGRVLGFRFFVFVFLLDLAKGFLPTYLFPMAVARYTGHAVPQLGVFVALATIMGHNFPIYLKFKGGKGVATSLGALLALNWVASLAAFVGFVLALVVTRFVSFSSMLGGLVFLAVYFVRVDDPWNQEHLAMSVVTIGLFSLLVVRHRKNIVRIKAGTEPKVSFRKNRPSGRVALFLVPILALAGAGAIYGLNAQANRRLELRLPPYDLTEVERVGTGHQRTERLTYADNGNLLAVTCPRYNRVVLYHVTKSDQLELARDLELEGKPVAIWTNRDRLYVLVRPSGDERHVKPGWWQAFDLQGEPVGKPVTAGMYPDDLVVTADGRHALVLSSGKGEGDEKRPAPALEVFDLAATPAQVVGRLEFNQPGDDPARLTLSASGNHAAVTLLGTNQMAAVDLANREQPALISRSDLEKSQAPHLSETEDDSILTAITPDHDAVVIPWPKTVATRGGCIACILPQGPGLTLIDAATRRLLGQFPLRAGSLNLGVARPMGLAFSPERGLLAVATRSGSVHLIAVRNRPGKIGNPEHAQVAISEHENRRR</sequence>
<keyword evidence="9 10" id="KW-1208">Phospholipid metabolism</keyword>
<keyword evidence="2 10" id="KW-0444">Lipid biosynthesis</keyword>
<evidence type="ECO:0000256" key="6">
    <source>
        <dbReference type="ARBA" id="ARBA00023098"/>
    </source>
</evidence>
<dbReference type="PANTHER" id="PTHR30309:SF0">
    <property type="entry name" value="GLYCEROL-3-PHOSPHATE ACYLTRANSFERASE-RELATED"/>
    <property type="match status" value="1"/>
</dbReference>
<organism evidence="11">
    <name type="scientific">Singulisphaera sp. Ch08</name>
    <dbReference type="NCBI Taxonomy" id="3120278"/>
    <lineage>
        <taxon>Bacteria</taxon>
        <taxon>Pseudomonadati</taxon>
        <taxon>Planctomycetota</taxon>
        <taxon>Planctomycetia</taxon>
        <taxon>Isosphaerales</taxon>
        <taxon>Isosphaeraceae</taxon>
        <taxon>Singulisphaera</taxon>
    </lineage>
</organism>
<dbReference type="InterPro" id="IPR011044">
    <property type="entry name" value="Quino_amine_DH_bsu"/>
</dbReference>
<dbReference type="PANTHER" id="PTHR30309">
    <property type="entry name" value="INNER MEMBRANE PROTEIN YGIH"/>
    <property type="match status" value="1"/>
</dbReference>
<dbReference type="GO" id="GO:0005886">
    <property type="term" value="C:plasma membrane"/>
    <property type="evidence" value="ECO:0007669"/>
    <property type="project" value="UniProtKB-SubCell"/>
</dbReference>
<keyword evidence="4 10" id="KW-0812">Transmembrane</keyword>
<keyword evidence="7 10" id="KW-0472">Membrane</keyword>
<name>A0AAU7CC88_9BACT</name>
<evidence type="ECO:0000256" key="5">
    <source>
        <dbReference type="ARBA" id="ARBA00022989"/>
    </source>
</evidence>
<dbReference type="InterPro" id="IPR015943">
    <property type="entry name" value="WD40/YVTN_repeat-like_dom_sf"/>
</dbReference>